<dbReference type="EMBL" id="JBHFQA010000008">
    <property type="protein sequence ID" value="KAL2094746.1"/>
    <property type="molecule type" value="Genomic_DNA"/>
</dbReference>
<name>A0ABD1K6H5_9TELE</name>
<reference evidence="2 3" key="1">
    <citation type="submission" date="2024-09" db="EMBL/GenBank/DDBJ databases">
        <title>A chromosome-level genome assembly of Gray's grenadier anchovy, Coilia grayii.</title>
        <authorList>
            <person name="Fu Z."/>
        </authorList>
    </citation>
    <scope>NUCLEOTIDE SEQUENCE [LARGE SCALE GENOMIC DNA]</scope>
    <source>
        <strain evidence="2">G4</strain>
        <tissue evidence="2">Muscle</tissue>
    </source>
</reference>
<dbReference type="Gene3D" id="1.10.340.70">
    <property type="match status" value="1"/>
</dbReference>
<dbReference type="InterPro" id="IPR041588">
    <property type="entry name" value="Integrase_H2C2"/>
</dbReference>
<protein>
    <recommendedName>
        <fullName evidence="1">Integrase zinc-binding domain-containing protein</fullName>
    </recommendedName>
</protein>
<keyword evidence="3" id="KW-1185">Reference proteome</keyword>
<evidence type="ECO:0000313" key="2">
    <source>
        <dbReference type="EMBL" id="KAL2094746.1"/>
    </source>
</evidence>
<dbReference type="Pfam" id="PF17921">
    <property type="entry name" value="Integrase_H2C2"/>
    <property type="match status" value="1"/>
</dbReference>
<organism evidence="2 3">
    <name type="scientific">Coilia grayii</name>
    <name type="common">Gray's grenadier anchovy</name>
    <dbReference type="NCBI Taxonomy" id="363190"/>
    <lineage>
        <taxon>Eukaryota</taxon>
        <taxon>Metazoa</taxon>
        <taxon>Chordata</taxon>
        <taxon>Craniata</taxon>
        <taxon>Vertebrata</taxon>
        <taxon>Euteleostomi</taxon>
        <taxon>Actinopterygii</taxon>
        <taxon>Neopterygii</taxon>
        <taxon>Teleostei</taxon>
        <taxon>Clupei</taxon>
        <taxon>Clupeiformes</taxon>
        <taxon>Clupeoidei</taxon>
        <taxon>Engraulidae</taxon>
        <taxon>Coilinae</taxon>
        <taxon>Coilia</taxon>
    </lineage>
</organism>
<comment type="caution">
    <text evidence="2">The sequence shown here is derived from an EMBL/GenBank/DDBJ whole genome shotgun (WGS) entry which is preliminary data.</text>
</comment>
<dbReference type="AlphaFoldDB" id="A0ABD1K6H5"/>
<gene>
    <name evidence="2" type="ORF">ACEWY4_009465</name>
</gene>
<feature type="domain" description="Integrase zinc-binding" evidence="1">
    <location>
        <begin position="19"/>
        <end position="57"/>
    </location>
</feature>
<sequence length="69" mass="8025">MFYTGADGLSLRRVVFSDEEKTAVLNEAHAGQFARDRMMHKIRQRFYWHSITADVDNGVSQHLRTMPEV</sequence>
<proteinExistence type="predicted"/>
<accession>A0ABD1K6H5</accession>
<dbReference type="Proteomes" id="UP001591681">
    <property type="component" value="Unassembled WGS sequence"/>
</dbReference>
<evidence type="ECO:0000259" key="1">
    <source>
        <dbReference type="Pfam" id="PF17921"/>
    </source>
</evidence>
<evidence type="ECO:0000313" key="3">
    <source>
        <dbReference type="Proteomes" id="UP001591681"/>
    </source>
</evidence>